<feature type="chain" id="PRO_5028837143" evidence="1">
    <location>
        <begin position="24"/>
        <end position="224"/>
    </location>
</feature>
<sequence>MKTSFLKTGVAMAALGFSLAAGAATSSQTLTFASGTTTYQDTENFALFDSSLGTLTSVAISYNFSFNAGTFAVKATTSNDVFVISGTANATVNLIGASTGFFDSASSQVLNVGSLVQVAGNTTHTFSTSAVNVADSVTLTSGLTSYQALGGGTGSFMAQATKTQSLTMSGGDNQTNFVSNAGGTMTIVYNYTPTSAVPEPESYAMLLAGLAAVGAVARRRRIQG</sequence>
<dbReference type="EMBL" id="JAAGOH010000011">
    <property type="protein sequence ID" value="NDY91716.1"/>
    <property type="molecule type" value="Genomic_DNA"/>
</dbReference>
<feature type="signal peptide" evidence="1">
    <location>
        <begin position="1"/>
        <end position="23"/>
    </location>
</feature>
<feature type="domain" description="Ice-binding protein C-terminal" evidence="2">
    <location>
        <begin position="196"/>
        <end position="221"/>
    </location>
</feature>
<keyword evidence="4" id="KW-1185">Reference proteome</keyword>
<name>A0A7C9PH17_9BURK</name>
<accession>A0A7C9PH17</accession>
<protein>
    <submittedName>
        <fullName evidence="3">Choice-of-anchor E domain-containing protein</fullName>
    </submittedName>
</protein>
<evidence type="ECO:0000256" key="1">
    <source>
        <dbReference type="SAM" id="SignalP"/>
    </source>
</evidence>
<comment type="caution">
    <text evidence="3">The sequence shown here is derived from an EMBL/GenBank/DDBJ whole genome shotgun (WGS) entry which is preliminary data.</text>
</comment>
<dbReference type="InterPro" id="IPR013424">
    <property type="entry name" value="Ice-binding_C"/>
</dbReference>
<organism evidence="3 4">
    <name type="scientific">Ideonella livida</name>
    <dbReference type="NCBI Taxonomy" id="2707176"/>
    <lineage>
        <taxon>Bacteria</taxon>
        <taxon>Pseudomonadati</taxon>
        <taxon>Pseudomonadota</taxon>
        <taxon>Betaproteobacteria</taxon>
        <taxon>Burkholderiales</taxon>
        <taxon>Sphaerotilaceae</taxon>
        <taxon>Ideonella</taxon>
    </lineage>
</organism>
<proteinExistence type="predicted"/>
<dbReference type="NCBIfam" id="TIGR02595">
    <property type="entry name" value="PEP_CTERM"/>
    <property type="match status" value="1"/>
</dbReference>
<keyword evidence="1" id="KW-0732">Signal</keyword>
<dbReference type="AlphaFoldDB" id="A0A7C9PH17"/>
<reference evidence="3 4" key="1">
    <citation type="submission" date="2020-02" db="EMBL/GenBank/DDBJ databases">
        <title>Ideonella bacterium strain TBM-1.</title>
        <authorList>
            <person name="Chen W.-M."/>
        </authorList>
    </citation>
    <scope>NUCLEOTIDE SEQUENCE [LARGE SCALE GENOMIC DNA]</scope>
    <source>
        <strain evidence="3 4">TBM-1</strain>
    </source>
</reference>
<gene>
    <name evidence="3" type="ORF">G3A44_11015</name>
</gene>
<evidence type="ECO:0000259" key="2">
    <source>
        <dbReference type="Pfam" id="PF07589"/>
    </source>
</evidence>
<dbReference type="RefSeq" id="WP_163457612.1">
    <property type="nucleotide sequence ID" value="NZ_JAAGOH010000011.1"/>
</dbReference>
<dbReference type="Proteomes" id="UP000484255">
    <property type="component" value="Unassembled WGS sequence"/>
</dbReference>
<evidence type="ECO:0000313" key="3">
    <source>
        <dbReference type="EMBL" id="NDY91716.1"/>
    </source>
</evidence>
<dbReference type="Pfam" id="PF07589">
    <property type="entry name" value="PEP-CTERM"/>
    <property type="match status" value="1"/>
</dbReference>
<dbReference type="NCBIfam" id="NF033208">
    <property type="entry name" value="choice_anch_E"/>
    <property type="match status" value="1"/>
</dbReference>
<evidence type="ECO:0000313" key="4">
    <source>
        <dbReference type="Proteomes" id="UP000484255"/>
    </source>
</evidence>